<evidence type="ECO:0000313" key="2">
    <source>
        <dbReference type="Proteomes" id="UP000176863"/>
    </source>
</evidence>
<dbReference type="Proteomes" id="UP000176863">
    <property type="component" value="Unassembled WGS sequence"/>
</dbReference>
<evidence type="ECO:0000313" key="1">
    <source>
        <dbReference type="EMBL" id="OGG53675.1"/>
    </source>
</evidence>
<dbReference type="EMBL" id="MFKT01000009">
    <property type="protein sequence ID" value="OGG53675.1"/>
    <property type="molecule type" value="Genomic_DNA"/>
</dbReference>
<accession>A0A1F6CX00</accession>
<name>A0A1F6CX00_9BACT</name>
<proteinExistence type="predicted"/>
<gene>
    <name evidence="1" type="ORF">A2851_02190</name>
</gene>
<dbReference type="AlphaFoldDB" id="A0A1F6CX00"/>
<organism evidence="1 2">
    <name type="scientific">Candidatus Kaiserbacteria bacterium RIFCSPHIGHO2_01_FULL_53_29</name>
    <dbReference type="NCBI Taxonomy" id="1798480"/>
    <lineage>
        <taxon>Bacteria</taxon>
        <taxon>Candidatus Kaiseribacteriota</taxon>
    </lineage>
</organism>
<reference evidence="1 2" key="1">
    <citation type="journal article" date="2016" name="Nat. Commun.">
        <title>Thousands of microbial genomes shed light on interconnected biogeochemical processes in an aquifer system.</title>
        <authorList>
            <person name="Anantharaman K."/>
            <person name="Brown C.T."/>
            <person name="Hug L.A."/>
            <person name="Sharon I."/>
            <person name="Castelle C.J."/>
            <person name="Probst A.J."/>
            <person name="Thomas B.C."/>
            <person name="Singh A."/>
            <person name="Wilkins M.J."/>
            <person name="Karaoz U."/>
            <person name="Brodie E.L."/>
            <person name="Williams K.H."/>
            <person name="Hubbard S.S."/>
            <person name="Banfield J.F."/>
        </authorList>
    </citation>
    <scope>NUCLEOTIDE SEQUENCE [LARGE SCALE GENOMIC DNA]</scope>
</reference>
<protein>
    <submittedName>
        <fullName evidence="1">Uncharacterized protein</fullName>
    </submittedName>
</protein>
<comment type="caution">
    <text evidence="1">The sequence shown here is derived from an EMBL/GenBank/DDBJ whole genome shotgun (WGS) entry which is preliminary data.</text>
</comment>
<sequence length="98" mass="11110">MAKKRESGFDKLGRLIKSESDDIRKHMAAKDDIAAIRKEMATKNDIAGIMTELADIKRRLKDLEEIVADHAGHSKEIDHALERIAIIEKRLGIKARSY</sequence>